<dbReference type="FunFam" id="3.40.50.300:FF:000011">
    <property type="entry name" value="Putative ABC transporter ATP-binding component"/>
    <property type="match status" value="1"/>
</dbReference>
<dbReference type="CDD" id="cd03221">
    <property type="entry name" value="ABCF_EF-3"/>
    <property type="match status" value="2"/>
</dbReference>
<dbReference type="InterPro" id="IPR027417">
    <property type="entry name" value="P-loop_NTPase"/>
</dbReference>
<keyword evidence="1" id="KW-0677">Repeat</keyword>
<protein>
    <submittedName>
        <fullName evidence="6">ABC transporter related protein</fullName>
    </submittedName>
</protein>
<feature type="compositionally biased region" description="Basic residues" evidence="4">
    <location>
        <begin position="725"/>
        <end position="736"/>
    </location>
</feature>
<dbReference type="AlphaFoldDB" id="D7CWM2"/>
<keyword evidence="7" id="KW-1185">Reference proteome</keyword>
<evidence type="ECO:0000256" key="4">
    <source>
        <dbReference type="SAM" id="MobiDB-lite"/>
    </source>
</evidence>
<dbReference type="PROSITE" id="PS50893">
    <property type="entry name" value="ABC_TRANSPORTER_2"/>
    <property type="match status" value="2"/>
</dbReference>
<sequence length="745" mass="80532">MELLRATDLTYRHRGQPEPLLRGVSLSLRAGEKVGLVGRNGAGKSTLLALLTGQLAPDEGRVVRAPGLRVAYVPQGGGALRGTVWEVAAGALAHVRELEAALRGEEVRLSRGEDRLEAYGALLEAFERAGGYTAEAALRAHLAQVGLGDANEARGAETLSSGERVRLALVRALAERPDVLLLDEPSLYLDLPARRWLAGALAAHPAALLLASHDRALLDAVTTHTLHLHGGQLTRYRGPYSRFRAQSEHASLRAARETRRRARERALLAQRLRAQPTAERRKAVAQRLARLAGGAEVTPARAAPLALGTEAPRPREVLVEARHLRAERGGRTLLADAHVRLYAGDKLAVVGANGSGKSTLLRLLAGEAASEHPEGTVRYARGVRLALFDQQTRGLEDGVPLSEHLTRFVSEPRARSLLALAELSSAWDALPETLSGGERARAALALVMATEANVLLLDEPSEHLDAATTERLEAALQGTEAAVVLVTHDAALVEGVAERVLAIQDGELTEYRGGLAGFFAGTRRLEPDLPELAAPDPEEAEDPEAALGRLEDEALAIEDRLADPTRLTERDRERLRRRLRELTHERSERYDARLPPPGPAYRTAHAGVAVWTDGLGAPVVLESGAGLTVRLFREAAAGHLAFNPPPGRCVLPWARAAVLRGAVRLAFEHLGLRVVQLQVGADERTGSFTEALAAAGFQSAGEGWWLLDRDRYERLAGYVRGPPHARFRKRRRKRTPARAAPKNAR</sequence>
<dbReference type="EMBL" id="CP002049">
    <property type="protein sequence ID" value="ADI14421.1"/>
    <property type="molecule type" value="Genomic_DNA"/>
</dbReference>
<dbReference type="SUPFAM" id="SSF52540">
    <property type="entry name" value="P-loop containing nucleoside triphosphate hydrolases"/>
    <property type="match status" value="2"/>
</dbReference>
<accession>D7CWM2</accession>
<dbReference type="Gene3D" id="3.40.50.300">
    <property type="entry name" value="P-loop containing nucleotide triphosphate hydrolases"/>
    <property type="match status" value="2"/>
</dbReference>
<dbReference type="HOGENOM" id="CLU_000604_36_0_0"/>
<dbReference type="SMART" id="SM00382">
    <property type="entry name" value="AAA"/>
    <property type="match status" value="2"/>
</dbReference>
<keyword evidence="3" id="KW-0067">ATP-binding</keyword>
<evidence type="ECO:0000256" key="3">
    <source>
        <dbReference type="ARBA" id="ARBA00022840"/>
    </source>
</evidence>
<feature type="domain" description="ABC transporter" evidence="5">
    <location>
        <begin position="4"/>
        <end position="255"/>
    </location>
</feature>
<dbReference type="GO" id="GO:0016887">
    <property type="term" value="F:ATP hydrolysis activity"/>
    <property type="evidence" value="ECO:0007669"/>
    <property type="project" value="InterPro"/>
</dbReference>
<feature type="domain" description="ABC transporter" evidence="5">
    <location>
        <begin position="319"/>
        <end position="530"/>
    </location>
</feature>
<organism evidence="6 7">
    <name type="scientific">Truepera radiovictrix (strain DSM 17093 / CIP 108686 / LMG 22925 / RQ-24)</name>
    <dbReference type="NCBI Taxonomy" id="649638"/>
    <lineage>
        <taxon>Bacteria</taxon>
        <taxon>Thermotogati</taxon>
        <taxon>Deinococcota</taxon>
        <taxon>Deinococci</taxon>
        <taxon>Trueperales</taxon>
        <taxon>Trueperaceae</taxon>
        <taxon>Truepera</taxon>
    </lineage>
</organism>
<keyword evidence="2" id="KW-0547">Nucleotide-binding</keyword>
<evidence type="ECO:0000256" key="1">
    <source>
        <dbReference type="ARBA" id="ARBA00022737"/>
    </source>
</evidence>
<gene>
    <name evidence="6" type="ordered locus">Trad_1299</name>
</gene>
<dbReference type="RefSeq" id="WP_013177791.1">
    <property type="nucleotide sequence ID" value="NC_014221.1"/>
</dbReference>
<proteinExistence type="predicted"/>
<dbReference type="Pfam" id="PF00005">
    <property type="entry name" value="ABC_tran"/>
    <property type="match status" value="2"/>
</dbReference>
<dbReference type="InterPro" id="IPR017871">
    <property type="entry name" value="ABC_transporter-like_CS"/>
</dbReference>
<feature type="region of interest" description="Disordered" evidence="4">
    <location>
        <begin position="725"/>
        <end position="745"/>
    </location>
</feature>
<evidence type="ECO:0000256" key="2">
    <source>
        <dbReference type="ARBA" id="ARBA00022741"/>
    </source>
</evidence>
<dbReference type="InterPro" id="IPR003593">
    <property type="entry name" value="AAA+_ATPase"/>
</dbReference>
<dbReference type="OrthoDB" id="9760950at2"/>
<name>D7CWM2_TRURR</name>
<dbReference type="PANTHER" id="PTHR19211:SF14">
    <property type="entry name" value="ATP-BINDING CASSETTE SUB-FAMILY F MEMBER 1"/>
    <property type="match status" value="1"/>
</dbReference>
<evidence type="ECO:0000313" key="7">
    <source>
        <dbReference type="Proteomes" id="UP000000379"/>
    </source>
</evidence>
<dbReference type="PROSITE" id="PS00211">
    <property type="entry name" value="ABC_TRANSPORTER_1"/>
    <property type="match status" value="2"/>
</dbReference>
<evidence type="ECO:0000313" key="6">
    <source>
        <dbReference type="EMBL" id="ADI14421.1"/>
    </source>
</evidence>
<reference evidence="7" key="1">
    <citation type="submission" date="2010-05" db="EMBL/GenBank/DDBJ databases">
        <title>The complete genome of Truepera radiovictris DSM 17093.</title>
        <authorList>
            <consortium name="US DOE Joint Genome Institute (JGI-PGF)"/>
            <person name="Lucas S."/>
            <person name="Copeland A."/>
            <person name="Lapidus A."/>
            <person name="Glavina del Rio T."/>
            <person name="Dalin E."/>
            <person name="Tice H."/>
            <person name="Bruce D."/>
            <person name="Goodwin L."/>
            <person name="Pitluck S."/>
            <person name="Kyrpides N."/>
            <person name="Mavromatis K."/>
            <person name="Ovchinnikova G."/>
            <person name="Munk A.C."/>
            <person name="Detter J.C."/>
            <person name="Han C."/>
            <person name="Tapia R."/>
            <person name="Land M."/>
            <person name="Hauser L."/>
            <person name="Markowitz V."/>
            <person name="Cheng J.-F."/>
            <person name="Hugenholtz P."/>
            <person name="Woyke T."/>
            <person name="Wu D."/>
            <person name="Tindall B."/>
            <person name="Pomrenke H.G."/>
            <person name="Brambilla E."/>
            <person name="Klenk H.-P."/>
            <person name="Eisen J.A."/>
        </authorList>
    </citation>
    <scope>NUCLEOTIDE SEQUENCE [LARGE SCALE GENOMIC DNA]</scope>
    <source>
        <strain evidence="7">DSM 17093 / CIP 108686 / LMG 22925 / RQ-24</strain>
    </source>
</reference>
<dbReference type="STRING" id="649638.Trad_1299"/>
<evidence type="ECO:0000259" key="5">
    <source>
        <dbReference type="PROSITE" id="PS50893"/>
    </source>
</evidence>
<dbReference type="KEGG" id="tra:Trad_1299"/>
<dbReference type="PANTHER" id="PTHR19211">
    <property type="entry name" value="ATP-BINDING TRANSPORT PROTEIN-RELATED"/>
    <property type="match status" value="1"/>
</dbReference>
<dbReference type="InterPro" id="IPR050611">
    <property type="entry name" value="ABCF"/>
</dbReference>
<dbReference type="GO" id="GO:0005524">
    <property type="term" value="F:ATP binding"/>
    <property type="evidence" value="ECO:0007669"/>
    <property type="project" value="UniProtKB-KW"/>
</dbReference>
<dbReference type="eggNOG" id="COG0488">
    <property type="taxonomic scope" value="Bacteria"/>
</dbReference>
<reference evidence="6 7" key="2">
    <citation type="journal article" date="2011" name="Stand. Genomic Sci.">
        <title>Complete genome sequence of Truepera radiovictrix type strain (RQ-24).</title>
        <authorList>
            <person name="Ivanova N."/>
            <person name="Rohde C."/>
            <person name="Munk C."/>
            <person name="Nolan M."/>
            <person name="Lucas S."/>
            <person name="Del Rio T.G."/>
            <person name="Tice H."/>
            <person name="Deshpande S."/>
            <person name="Cheng J.F."/>
            <person name="Tapia R."/>
            <person name="Han C."/>
            <person name="Goodwin L."/>
            <person name="Pitluck S."/>
            <person name="Liolios K."/>
            <person name="Mavromatis K."/>
            <person name="Mikhailova N."/>
            <person name="Pati A."/>
            <person name="Chen A."/>
            <person name="Palaniappan K."/>
            <person name="Land M."/>
            <person name="Hauser L."/>
            <person name="Chang Y.J."/>
            <person name="Jeffries C.D."/>
            <person name="Brambilla E."/>
            <person name="Rohde M."/>
            <person name="Goker M."/>
            <person name="Tindall B.J."/>
            <person name="Woyke T."/>
            <person name="Bristow J."/>
            <person name="Eisen J.A."/>
            <person name="Markowitz V."/>
            <person name="Hugenholtz P."/>
            <person name="Kyrpides N.C."/>
            <person name="Klenk H.P."/>
            <person name="Lapidus A."/>
        </authorList>
    </citation>
    <scope>NUCLEOTIDE SEQUENCE [LARGE SCALE GENOMIC DNA]</scope>
    <source>
        <strain evidence="7">DSM 17093 / CIP 108686 / LMG 22925 / RQ-24</strain>
    </source>
</reference>
<dbReference type="Proteomes" id="UP000000379">
    <property type="component" value="Chromosome"/>
</dbReference>
<dbReference type="InterPro" id="IPR003439">
    <property type="entry name" value="ABC_transporter-like_ATP-bd"/>
</dbReference>